<evidence type="ECO:0000256" key="3">
    <source>
        <dbReference type="ARBA" id="ARBA00012922"/>
    </source>
</evidence>
<dbReference type="RefSeq" id="XP_013275632.1">
    <property type="nucleotide sequence ID" value="XM_013420178.1"/>
</dbReference>
<dbReference type="PANTHER" id="PTHR46072">
    <property type="entry name" value="AMIDASE-RELATED-RELATED"/>
    <property type="match status" value="1"/>
</dbReference>
<comment type="similarity">
    <text evidence="2">Belongs to the amidase family.</text>
</comment>
<dbReference type="EMBL" id="KN847476">
    <property type="protein sequence ID" value="KIX08496.1"/>
    <property type="molecule type" value="Genomic_DNA"/>
</dbReference>
<evidence type="ECO:0000313" key="7">
    <source>
        <dbReference type="EMBL" id="KIX08496.1"/>
    </source>
</evidence>
<feature type="active site" description="Charge relay system" evidence="5">
    <location>
        <position position="134"/>
    </location>
</feature>
<feature type="active site" description="Acyl-ester intermediate" evidence="5">
    <location>
        <position position="233"/>
    </location>
</feature>
<dbReference type="PROSITE" id="PS00571">
    <property type="entry name" value="AMIDASES"/>
    <property type="match status" value="1"/>
</dbReference>
<feature type="domain" description="Amidase" evidence="6">
    <location>
        <begin position="79"/>
        <end position="548"/>
    </location>
</feature>
<name>A0A0D2IYS3_9EURO</name>
<evidence type="ECO:0000256" key="4">
    <source>
        <dbReference type="ARBA" id="ARBA00022801"/>
    </source>
</evidence>
<evidence type="ECO:0000313" key="8">
    <source>
        <dbReference type="Proteomes" id="UP000053617"/>
    </source>
</evidence>
<dbReference type="SUPFAM" id="SSF75304">
    <property type="entry name" value="Amidase signature (AS) enzymes"/>
    <property type="match status" value="1"/>
</dbReference>
<dbReference type="GeneID" id="25291223"/>
<dbReference type="OrthoDB" id="6428749at2759"/>
<feature type="active site" description="Charge relay system" evidence="5">
    <location>
        <position position="209"/>
    </location>
</feature>
<dbReference type="PANTHER" id="PTHR46072:SF4">
    <property type="entry name" value="AMIDASE C550.07-RELATED"/>
    <property type="match status" value="1"/>
</dbReference>
<dbReference type="InterPro" id="IPR020556">
    <property type="entry name" value="Amidase_CS"/>
</dbReference>
<sequence>MESTPHASWQRIALEAQVLRDKAIPSNWLLSSPPRENVLNVTKVPYTCGIMTEKELELTDKDATELLAMLKDGRLKSYDVTLAFCKRAAIAHQLVNCMTEMWFEEALDRARELDQIFALSGPVGAYHGLPFSIKNTFAVKGRRSSGGYVAWYDNIAGEDAPVVKIIRDQGAVFFCKTTNPQTAMHLETESNLYGRTLNPFNRMLTPGGSSGGEGALVAMGGSPIGLGGDGGGSIRSPAANNGLFGMKATSDRIPYLRSAAIMRGCKSFPTVAGPICKSARDGEYFMKTVLETAPWVREPSVVPIPWRQMSMPEKITIGLYIDDGSVMPHPPITHALKALKTKLEEDPKFEVVEWTPYQHDVGYDLIRQLYWEDGGVETMEVMTRSGEPVLPLTKWVMKESHVRPRTLKESWELNYRRETFQSMALSRALSNYHIANQVLPEEYLTNWLSAPKVPDFLVGPVGPSVAPKHETARYWGYTAIFNLLDYPAAAFPTGLTASAETHVVDTAYVPRDNEFDEYNWKQYEPSAYEGAPISLQVVGRKWDCERVLKVAGMISELCMLSVGKSKK</sequence>
<evidence type="ECO:0000256" key="5">
    <source>
        <dbReference type="PIRSR" id="PIRSR001221-1"/>
    </source>
</evidence>
<dbReference type="Proteomes" id="UP000053617">
    <property type="component" value="Unassembled WGS sequence"/>
</dbReference>
<protein>
    <recommendedName>
        <fullName evidence="3">amidase</fullName>
        <ecNumber evidence="3">3.5.1.4</ecNumber>
    </recommendedName>
</protein>
<organism evidence="7 8">
    <name type="scientific">Rhinocladiella mackenziei CBS 650.93</name>
    <dbReference type="NCBI Taxonomy" id="1442369"/>
    <lineage>
        <taxon>Eukaryota</taxon>
        <taxon>Fungi</taxon>
        <taxon>Dikarya</taxon>
        <taxon>Ascomycota</taxon>
        <taxon>Pezizomycotina</taxon>
        <taxon>Eurotiomycetes</taxon>
        <taxon>Chaetothyriomycetidae</taxon>
        <taxon>Chaetothyriales</taxon>
        <taxon>Herpotrichiellaceae</taxon>
        <taxon>Rhinocladiella</taxon>
    </lineage>
</organism>
<dbReference type="InterPro" id="IPR023631">
    <property type="entry name" value="Amidase_dom"/>
</dbReference>
<comment type="catalytic activity">
    <reaction evidence="1">
        <text>a monocarboxylic acid amide + H2O = a monocarboxylate + NH4(+)</text>
        <dbReference type="Rhea" id="RHEA:12020"/>
        <dbReference type="ChEBI" id="CHEBI:15377"/>
        <dbReference type="ChEBI" id="CHEBI:28938"/>
        <dbReference type="ChEBI" id="CHEBI:35757"/>
        <dbReference type="ChEBI" id="CHEBI:83628"/>
        <dbReference type="EC" id="3.5.1.4"/>
    </reaction>
</comment>
<dbReference type="PIRSF" id="PIRSF001221">
    <property type="entry name" value="Amidase_fungi"/>
    <property type="match status" value="1"/>
</dbReference>
<gene>
    <name evidence="7" type="ORF">Z518_03152</name>
</gene>
<proteinExistence type="inferred from homology"/>
<dbReference type="EC" id="3.5.1.4" evidence="3"/>
<dbReference type="HOGENOM" id="CLU_009600_9_2_1"/>
<accession>A0A0D2IYS3</accession>
<dbReference type="Pfam" id="PF01425">
    <property type="entry name" value="Amidase"/>
    <property type="match status" value="1"/>
</dbReference>
<dbReference type="AlphaFoldDB" id="A0A0D2IYS3"/>
<evidence type="ECO:0000256" key="2">
    <source>
        <dbReference type="ARBA" id="ARBA00009199"/>
    </source>
</evidence>
<dbReference type="GO" id="GO:0004040">
    <property type="term" value="F:amidase activity"/>
    <property type="evidence" value="ECO:0007669"/>
    <property type="project" value="UniProtKB-EC"/>
</dbReference>
<evidence type="ECO:0000259" key="6">
    <source>
        <dbReference type="Pfam" id="PF01425"/>
    </source>
</evidence>
<keyword evidence="8" id="KW-1185">Reference proteome</keyword>
<reference evidence="7 8" key="1">
    <citation type="submission" date="2015-01" db="EMBL/GenBank/DDBJ databases">
        <title>The Genome Sequence of Rhinocladiella mackenzie CBS 650.93.</title>
        <authorList>
            <consortium name="The Broad Institute Genomics Platform"/>
            <person name="Cuomo C."/>
            <person name="de Hoog S."/>
            <person name="Gorbushina A."/>
            <person name="Stielow B."/>
            <person name="Teixiera M."/>
            <person name="Abouelleil A."/>
            <person name="Chapman S.B."/>
            <person name="Priest M."/>
            <person name="Young S.K."/>
            <person name="Wortman J."/>
            <person name="Nusbaum C."/>
            <person name="Birren B."/>
        </authorList>
    </citation>
    <scope>NUCLEOTIDE SEQUENCE [LARGE SCALE GENOMIC DNA]</scope>
    <source>
        <strain evidence="7 8">CBS 650.93</strain>
    </source>
</reference>
<dbReference type="InterPro" id="IPR036928">
    <property type="entry name" value="AS_sf"/>
</dbReference>
<dbReference type="STRING" id="1442369.A0A0D2IYS3"/>
<dbReference type="Gene3D" id="3.90.1300.10">
    <property type="entry name" value="Amidase signature (AS) domain"/>
    <property type="match status" value="1"/>
</dbReference>
<dbReference type="VEuPathDB" id="FungiDB:Z518_03152"/>
<evidence type="ECO:0000256" key="1">
    <source>
        <dbReference type="ARBA" id="ARBA00001311"/>
    </source>
</evidence>
<keyword evidence="4" id="KW-0378">Hydrolase</keyword>